<evidence type="ECO:0000256" key="6">
    <source>
        <dbReference type="ARBA" id="ARBA00023002"/>
    </source>
</evidence>
<gene>
    <name evidence="11" type="ORF">GCM10011379_07430</name>
</gene>
<comment type="caution">
    <text evidence="11">The sequence shown here is derived from an EMBL/GenBank/DDBJ whole genome shotgun (WGS) entry which is preliminary data.</text>
</comment>
<dbReference type="InterPro" id="IPR054585">
    <property type="entry name" value="NDH2-like_C"/>
</dbReference>
<proteinExistence type="inferred from homology"/>
<evidence type="ECO:0000259" key="10">
    <source>
        <dbReference type="Pfam" id="PF22366"/>
    </source>
</evidence>
<dbReference type="Gene3D" id="3.50.50.100">
    <property type="match status" value="1"/>
</dbReference>
<dbReference type="EC" id="1.6.5.9" evidence="2"/>
<name>A0A917MS29_9BACT</name>
<organism evidence="11 12">
    <name type="scientific">Filimonas zeae</name>
    <dbReference type="NCBI Taxonomy" id="1737353"/>
    <lineage>
        <taxon>Bacteria</taxon>
        <taxon>Pseudomonadati</taxon>
        <taxon>Bacteroidota</taxon>
        <taxon>Chitinophagia</taxon>
        <taxon>Chitinophagales</taxon>
        <taxon>Chitinophagaceae</taxon>
        <taxon>Filimonas</taxon>
    </lineage>
</organism>
<keyword evidence="3" id="KW-0285">Flavoprotein</keyword>
<keyword evidence="6" id="KW-0560">Oxidoreductase</keyword>
<sequence>MIKDEDNIVIVGGGFAGVNLAKQLLKARQKLHVTLVDRNNYNFFPPLLYQVATGFLDVSNISYPYRKLFRKNLNFTFRMGELLEIRPEENKVILSNGELAYGKLVIATGTESNYFGNQNVKSNALPMKTIADAVYLKNTLLERFEQAARINDAAEQKKLTTIVIAGGGPTGVEIAGMLSELRQNVLARDYPELKSLPFEIFLVDGVASVLAPMSKKSQEYTLQSLQSMGVIVRLNVLVKDYDGSLVILADGTGIETYNLIWTTGVTASTFSGITVDAYGRGKRLLVDEYNKVKGFDNIYAIGDTCLQTTDAAFSNGHPQLAQVAIQQGRNLAFNFNALLKGNVLRPFHYNDKGSMAIIGRYKAVTDVPKPHLHFRGGFAWLLWLFIHLRSLINFRNKLRTLSSWTAAYFSKDQYLRMIVRPASKKSDKNV</sequence>
<dbReference type="Pfam" id="PF22366">
    <property type="entry name" value="NDH2_C"/>
    <property type="match status" value="1"/>
</dbReference>
<feature type="domain" description="External alternative NADH-ubiquinone oxidoreductase-like C-terminal" evidence="10">
    <location>
        <begin position="352"/>
        <end position="408"/>
    </location>
</feature>
<keyword evidence="5" id="KW-0809">Transit peptide</keyword>
<dbReference type="PRINTS" id="PR00411">
    <property type="entry name" value="PNDRDTASEI"/>
</dbReference>
<evidence type="ECO:0000313" key="12">
    <source>
        <dbReference type="Proteomes" id="UP000627292"/>
    </source>
</evidence>
<evidence type="ECO:0000256" key="4">
    <source>
        <dbReference type="ARBA" id="ARBA00022827"/>
    </source>
</evidence>
<dbReference type="InterPro" id="IPR036188">
    <property type="entry name" value="FAD/NAD-bd_sf"/>
</dbReference>
<keyword evidence="4" id="KW-0274">FAD</keyword>
<dbReference type="EMBL" id="BMIB01000001">
    <property type="protein sequence ID" value="GGH60019.1"/>
    <property type="molecule type" value="Genomic_DNA"/>
</dbReference>
<keyword evidence="7" id="KW-0520">NAD</keyword>
<dbReference type="AlphaFoldDB" id="A0A917MS29"/>
<dbReference type="InterPro" id="IPR045024">
    <property type="entry name" value="NDH-2"/>
</dbReference>
<evidence type="ECO:0000313" key="11">
    <source>
        <dbReference type="EMBL" id="GGH60019.1"/>
    </source>
</evidence>
<keyword evidence="12" id="KW-1185">Reference proteome</keyword>
<evidence type="ECO:0000259" key="9">
    <source>
        <dbReference type="Pfam" id="PF07992"/>
    </source>
</evidence>
<accession>A0A917MS29</accession>
<evidence type="ECO:0000256" key="3">
    <source>
        <dbReference type="ARBA" id="ARBA00022630"/>
    </source>
</evidence>
<dbReference type="Pfam" id="PF07992">
    <property type="entry name" value="Pyr_redox_2"/>
    <property type="match status" value="1"/>
</dbReference>
<dbReference type="SUPFAM" id="SSF51905">
    <property type="entry name" value="FAD/NAD(P)-binding domain"/>
    <property type="match status" value="2"/>
</dbReference>
<evidence type="ECO:0000256" key="2">
    <source>
        <dbReference type="ARBA" id="ARBA00012637"/>
    </source>
</evidence>
<dbReference type="Proteomes" id="UP000627292">
    <property type="component" value="Unassembled WGS sequence"/>
</dbReference>
<protein>
    <recommendedName>
        <fullName evidence="2">NADH:ubiquinone reductase (non-electrogenic)</fullName>
        <ecNumber evidence="2">1.6.5.9</ecNumber>
    </recommendedName>
</protein>
<feature type="domain" description="FAD/NAD(P)-binding" evidence="9">
    <location>
        <begin position="7"/>
        <end position="328"/>
    </location>
</feature>
<comment type="catalytic activity">
    <reaction evidence="8">
        <text>a quinone + NADH + H(+) = a quinol + NAD(+)</text>
        <dbReference type="Rhea" id="RHEA:46160"/>
        <dbReference type="ChEBI" id="CHEBI:15378"/>
        <dbReference type="ChEBI" id="CHEBI:24646"/>
        <dbReference type="ChEBI" id="CHEBI:57540"/>
        <dbReference type="ChEBI" id="CHEBI:57945"/>
        <dbReference type="ChEBI" id="CHEBI:132124"/>
        <dbReference type="EC" id="1.6.5.9"/>
    </reaction>
</comment>
<evidence type="ECO:0000256" key="5">
    <source>
        <dbReference type="ARBA" id="ARBA00022946"/>
    </source>
</evidence>
<dbReference type="PANTHER" id="PTHR43706">
    <property type="entry name" value="NADH DEHYDROGENASE"/>
    <property type="match status" value="1"/>
</dbReference>
<evidence type="ECO:0000256" key="8">
    <source>
        <dbReference type="ARBA" id="ARBA00047599"/>
    </source>
</evidence>
<dbReference type="GO" id="GO:0050136">
    <property type="term" value="F:NADH dehydrogenase (quinone) (non-electrogenic) activity"/>
    <property type="evidence" value="ECO:0007669"/>
    <property type="project" value="UniProtKB-EC"/>
</dbReference>
<dbReference type="PANTHER" id="PTHR43706:SF47">
    <property type="entry name" value="EXTERNAL NADH-UBIQUINONE OXIDOREDUCTASE 1, MITOCHONDRIAL-RELATED"/>
    <property type="match status" value="1"/>
</dbReference>
<reference evidence="11" key="1">
    <citation type="journal article" date="2014" name="Int. J. Syst. Evol. Microbiol.">
        <title>Complete genome sequence of Corynebacterium casei LMG S-19264T (=DSM 44701T), isolated from a smear-ripened cheese.</title>
        <authorList>
            <consortium name="US DOE Joint Genome Institute (JGI-PGF)"/>
            <person name="Walter F."/>
            <person name="Albersmeier A."/>
            <person name="Kalinowski J."/>
            <person name="Ruckert C."/>
        </authorList>
    </citation>
    <scope>NUCLEOTIDE SEQUENCE</scope>
    <source>
        <strain evidence="11">CGMCC 1.15290</strain>
    </source>
</reference>
<comment type="similarity">
    <text evidence="1">Belongs to the NADH dehydrogenase family.</text>
</comment>
<evidence type="ECO:0000256" key="7">
    <source>
        <dbReference type="ARBA" id="ARBA00023027"/>
    </source>
</evidence>
<dbReference type="InterPro" id="IPR023753">
    <property type="entry name" value="FAD/NAD-binding_dom"/>
</dbReference>
<reference evidence="11" key="2">
    <citation type="submission" date="2020-09" db="EMBL/GenBank/DDBJ databases">
        <authorList>
            <person name="Sun Q."/>
            <person name="Zhou Y."/>
        </authorList>
    </citation>
    <scope>NUCLEOTIDE SEQUENCE</scope>
    <source>
        <strain evidence="11">CGMCC 1.15290</strain>
    </source>
</reference>
<evidence type="ECO:0000256" key="1">
    <source>
        <dbReference type="ARBA" id="ARBA00005272"/>
    </source>
</evidence>
<dbReference type="RefSeq" id="WP_188950629.1">
    <property type="nucleotide sequence ID" value="NZ_BMIB01000001.1"/>
</dbReference>
<dbReference type="PRINTS" id="PR00368">
    <property type="entry name" value="FADPNR"/>
</dbReference>